<name>A1TTG3_PARC0</name>
<evidence type="ECO:0000313" key="1">
    <source>
        <dbReference type="EMBL" id="ABM34251.1"/>
    </source>
</evidence>
<gene>
    <name evidence="1" type="ordered locus">Aave_3703</name>
</gene>
<organism evidence="1 2">
    <name type="scientific">Paracidovorax citrulli (strain AAC00-1)</name>
    <name type="common">Acidovorax citrulli</name>
    <dbReference type="NCBI Taxonomy" id="397945"/>
    <lineage>
        <taxon>Bacteria</taxon>
        <taxon>Pseudomonadati</taxon>
        <taxon>Pseudomonadota</taxon>
        <taxon>Betaproteobacteria</taxon>
        <taxon>Burkholderiales</taxon>
        <taxon>Comamonadaceae</taxon>
        <taxon>Paracidovorax</taxon>
    </lineage>
</organism>
<protein>
    <submittedName>
        <fullName evidence="1">Uncharacterized protein</fullName>
    </submittedName>
</protein>
<accession>A1TTG3</accession>
<dbReference type="EMBL" id="CP000512">
    <property type="protein sequence ID" value="ABM34251.1"/>
    <property type="molecule type" value="Genomic_DNA"/>
</dbReference>
<dbReference type="KEGG" id="aav:Aave_3703"/>
<dbReference type="HOGENOM" id="CLU_2597980_0_0_4"/>
<dbReference type="AlphaFoldDB" id="A1TTG3"/>
<dbReference type="Proteomes" id="UP000002596">
    <property type="component" value="Chromosome"/>
</dbReference>
<reference evidence="1 2" key="1">
    <citation type="submission" date="2006-12" db="EMBL/GenBank/DDBJ databases">
        <title>Complete sequence of Acidovorax avenae subsp. citrulli AAC00-1.</title>
        <authorList>
            <consortium name="US DOE Joint Genome Institute"/>
            <person name="Copeland A."/>
            <person name="Lucas S."/>
            <person name="Lapidus A."/>
            <person name="Barry K."/>
            <person name="Detter J.C."/>
            <person name="Glavina del Rio T."/>
            <person name="Dalin E."/>
            <person name="Tice H."/>
            <person name="Pitluck S."/>
            <person name="Kiss H."/>
            <person name="Brettin T."/>
            <person name="Bruce D."/>
            <person name="Han C."/>
            <person name="Tapia R."/>
            <person name="Gilna P."/>
            <person name="Schmutz J."/>
            <person name="Larimer F."/>
            <person name="Land M."/>
            <person name="Hauser L."/>
            <person name="Kyrpides N."/>
            <person name="Kim E."/>
            <person name="Stahl D."/>
            <person name="Richardson P."/>
        </authorList>
    </citation>
    <scope>NUCLEOTIDE SEQUENCE [LARGE SCALE GENOMIC DNA]</scope>
    <source>
        <strain evidence="1 2">AAC00-1</strain>
    </source>
</reference>
<dbReference type="STRING" id="397945.Aave_3703"/>
<sequence>MQQHIRGPRRTGHPVAWAGARMALVRRFGNRPGMHRRGTKRRWRRRAGSRFLPGRNVQDFQRWREIQRLHWFMYCINSY</sequence>
<evidence type="ECO:0000313" key="2">
    <source>
        <dbReference type="Proteomes" id="UP000002596"/>
    </source>
</evidence>
<proteinExistence type="predicted"/>